<keyword evidence="1" id="KW-1133">Transmembrane helix</keyword>
<feature type="transmembrane region" description="Helical" evidence="1">
    <location>
        <begin position="138"/>
        <end position="162"/>
    </location>
</feature>
<dbReference type="Proteomes" id="UP000179860">
    <property type="component" value="Chromosome 2"/>
</dbReference>
<keyword evidence="1" id="KW-0812">Transmembrane</keyword>
<organism evidence="2 3">
    <name type="scientific">Paraburkholderia sprentiae WSM5005</name>
    <dbReference type="NCBI Taxonomy" id="754502"/>
    <lineage>
        <taxon>Bacteria</taxon>
        <taxon>Pseudomonadati</taxon>
        <taxon>Pseudomonadota</taxon>
        <taxon>Betaproteobacteria</taxon>
        <taxon>Burkholderiales</taxon>
        <taxon>Burkholderiaceae</taxon>
        <taxon>Paraburkholderia</taxon>
    </lineage>
</organism>
<dbReference type="KEGG" id="pspw:BJG93_27305"/>
<dbReference type="AlphaFoldDB" id="A0A1I9YS03"/>
<name>A0A1I9YS03_9BURK</name>
<evidence type="ECO:0000256" key="1">
    <source>
        <dbReference type="SAM" id="Phobius"/>
    </source>
</evidence>
<proteinExistence type="predicted"/>
<dbReference type="RefSeq" id="WP_027196485.1">
    <property type="nucleotide sequence ID" value="NZ_CP017562.2"/>
</dbReference>
<keyword evidence="1" id="KW-0472">Membrane</keyword>
<evidence type="ECO:0000313" key="3">
    <source>
        <dbReference type="Proteomes" id="UP000179860"/>
    </source>
</evidence>
<dbReference type="OrthoDB" id="8443503at2"/>
<evidence type="ECO:0000313" key="2">
    <source>
        <dbReference type="EMBL" id="APA88979.1"/>
    </source>
</evidence>
<feature type="transmembrane region" description="Helical" evidence="1">
    <location>
        <begin position="183"/>
        <end position="200"/>
    </location>
</feature>
<sequence>MVAKTRDGNADGVKSFFWAVDLAIHVSLWLLLASVLAVLADLAAAHLLCRDDPVSGIQQLLRYYLNETSDPELAARAADTAYWGWFGWTGIDASARAWEPGVLPSHGLGSYLRPAFSGATREALVVAMYGVKLFGVRIAMLVMTVPQFVLAIAVAVADGLVARHVRRAQGGHESATRYHHAKRFLTFGLIPLTAVVWLVAPVRLPVWLLFWPVSVMIAIAVWNMAKYFKKYM</sequence>
<feature type="transmembrane region" description="Helical" evidence="1">
    <location>
        <begin position="16"/>
        <end position="40"/>
    </location>
</feature>
<dbReference type="Pfam" id="PF14348">
    <property type="entry name" value="DtrJ-like"/>
    <property type="match status" value="1"/>
</dbReference>
<accession>A0A1I9YS03</accession>
<dbReference type="EMBL" id="CP017562">
    <property type="protein sequence ID" value="APA88979.1"/>
    <property type="molecule type" value="Genomic_DNA"/>
</dbReference>
<dbReference type="STRING" id="754502.BJG93_27305"/>
<gene>
    <name evidence="2" type="ORF">BJG93_27305</name>
</gene>
<feature type="transmembrane region" description="Helical" evidence="1">
    <location>
        <begin position="206"/>
        <end position="225"/>
    </location>
</feature>
<protein>
    <submittedName>
        <fullName evidence="2">DUF4400 domain-containing protein</fullName>
    </submittedName>
</protein>
<reference evidence="2" key="1">
    <citation type="submission" date="2016-09" db="EMBL/GenBank/DDBJ databases">
        <title>The Complete Genome of Burkholderia sprentiae wsm5005.</title>
        <authorList>
            <person name="De Meyer S."/>
            <person name="Wang P."/>
            <person name="Terpolilli J."/>
        </authorList>
    </citation>
    <scope>NUCLEOTIDE SEQUENCE [LARGE SCALE GENOMIC DNA]</scope>
    <source>
        <strain evidence="2">WSM5005</strain>
    </source>
</reference>
<keyword evidence="3" id="KW-1185">Reference proteome</keyword>
<dbReference type="InterPro" id="IPR022266">
    <property type="entry name" value="DtrJ-like"/>
</dbReference>
<reference evidence="2" key="2">
    <citation type="submission" date="2021-06" db="EMBL/GenBank/DDBJ databases">
        <authorList>
            <person name="Rogers T.H."/>
            <person name="Ramsay J.P."/>
            <person name="Wang P."/>
            <person name="Terpolilli J."/>
        </authorList>
    </citation>
    <scope>NUCLEOTIDE SEQUENCE</scope>
    <source>
        <strain evidence="2">WSM5005</strain>
    </source>
</reference>